<dbReference type="AlphaFoldDB" id="U1QRX6"/>
<dbReference type="HOGENOM" id="CLU_3148537_0_0_11"/>
<organism evidence="1 2">
    <name type="scientific">Actinomyces johnsonii F0542</name>
    <dbReference type="NCBI Taxonomy" id="1321818"/>
    <lineage>
        <taxon>Bacteria</taxon>
        <taxon>Bacillati</taxon>
        <taxon>Actinomycetota</taxon>
        <taxon>Actinomycetes</taxon>
        <taxon>Actinomycetales</taxon>
        <taxon>Actinomycetaceae</taxon>
        <taxon>Actinomyces</taxon>
    </lineage>
</organism>
<reference evidence="1 2" key="1">
    <citation type="submission" date="2013-08" db="EMBL/GenBank/DDBJ databases">
        <authorList>
            <person name="Weinstock G."/>
            <person name="Sodergren E."/>
            <person name="Wylie T."/>
            <person name="Fulton L."/>
            <person name="Fulton R."/>
            <person name="Fronick C."/>
            <person name="O'Laughlin M."/>
            <person name="Godfrey J."/>
            <person name="Miner T."/>
            <person name="Herter B."/>
            <person name="Appelbaum E."/>
            <person name="Cordes M."/>
            <person name="Lek S."/>
            <person name="Wollam A."/>
            <person name="Pepin K.H."/>
            <person name="Palsikar V.B."/>
            <person name="Mitreva M."/>
            <person name="Wilson R.K."/>
        </authorList>
    </citation>
    <scope>NUCLEOTIDE SEQUENCE [LARGE SCALE GENOMIC DNA]</scope>
    <source>
        <strain evidence="1 2">F0542</strain>
    </source>
</reference>
<dbReference type="Proteomes" id="UP000016536">
    <property type="component" value="Unassembled WGS sequence"/>
</dbReference>
<gene>
    <name evidence="1" type="ORF">HMPREF1979_01322</name>
</gene>
<evidence type="ECO:0000313" key="2">
    <source>
        <dbReference type="Proteomes" id="UP000016536"/>
    </source>
</evidence>
<accession>U1QRX6</accession>
<name>U1QRX6_9ACTO</name>
<keyword evidence="2" id="KW-1185">Reference proteome</keyword>
<sequence>MSHAHRRTRTGHISNDSRIRNWRISNTLEVSIFTFCVNVRHGAGFQKI</sequence>
<evidence type="ECO:0000313" key="1">
    <source>
        <dbReference type="EMBL" id="ERH24364.1"/>
    </source>
</evidence>
<comment type="caution">
    <text evidence="1">The sequence shown here is derived from an EMBL/GenBank/DDBJ whole genome shotgun (WGS) entry which is preliminary data.</text>
</comment>
<protein>
    <submittedName>
        <fullName evidence="1">Uncharacterized protein</fullName>
    </submittedName>
</protein>
<dbReference type="EMBL" id="AWSE01000064">
    <property type="protein sequence ID" value="ERH24364.1"/>
    <property type="molecule type" value="Genomic_DNA"/>
</dbReference>
<proteinExistence type="predicted"/>